<gene>
    <name evidence="8" type="ORF">GBAR_LOCUS28485</name>
</gene>
<dbReference type="SMART" id="SM00408">
    <property type="entry name" value="IGc2"/>
    <property type="match status" value="2"/>
</dbReference>
<dbReference type="InterPro" id="IPR007110">
    <property type="entry name" value="Ig-like_dom"/>
</dbReference>
<dbReference type="PANTHER" id="PTHR11640:SF164">
    <property type="entry name" value="MAM DOMAIN-CONTAINING GLYCOSYLPHOSPHATIDYLINOSITOL ANCHOR PROTEIN 1"/>
    <property type="match status" value="1"/>
</dbReference>
<evidence type="ECO:0000256" key="2">
    <source>
        <dbReference type="ARBA" id="ARBA00023136"/>
    </source>
</evidence>
<dbReference type="SUPFAM" id="SSF48726">
    <property type="entry name" value="Immunoglobulin"/>
    <property type="match status" value="2"/>
</dbReference>
<evidence type="ECO:0000256" key="6">
    <source>
        <dbReference type="SAM" id="SignalP"/>
    </source>
</evidence>
<dbReference type="SMART" id="SM00409">
    <property type="entry name" value="IG"/>
    <property type="match status" value="2"/>
</dbReference>
<evidence type="ECO:0000256" key="1">
    <source>
        <dbReference type="ARBA" id="ARBA00004479"/>
    </source>
</evidence>
<comment type="subcellular location">
    <subcellularLocation>
        <location evidence="1">Membrane</location>
        <topology evidence="1">Single-pass type I membrane protein</topology>
    </subcellularLocation>
</comment>
<evidence type="ECO:0000256" key="3">
    <source>
        <dbReference type="ARBA" id="ARBA00023157"/>
    </source>
</evidence>
<keyword evidence="5" id="KW-0393">Immunoglobulin domain</keyword>
<keyword evidence="6" id="KW-0732">Signal</keyword>
<evidence type="ECO:0000313" key="8">
    <source>
        <dbReference type="EMBL" id="CAI8052042.1"/>
    </source>
</evidence>
<keyword evidence="9" id="KW-1185">Reference proteome</keyword>
<feature type="domain" description="Ig-like" evidence="7">
    <location>
        <begin position="290"/>
        <end position="367"/>
    </location>
</feature>
<evidence type="ECO:0000259" key="7">
    <source>
        <dbReference type="PROSITE" id="PS50835"/>
    </source>
</evidence>
<evidence type="ECO:0000256" key="4">
    <source>
        <dbReference type="ARBA" id="ARBA00023180"/>
    </source>
</evidence>
<dbReference type="InterPro" id="IPR003599">
    <property type="entry name" value="Ig_sub"/>
</dbReference>
<dbReference type="GO" id="GO:0098609">
    <property type="term" value="P:cell-cell adhesion"/>
    <property type="evidence" value="ECO:0007669"/>
    <property type="project" value="TreeGrafter"/>
</dbReference>
<dbReference type="AlphaFoldDB" id="A0AA35TS15"/>
<keyword evidence="4" id="KW-0325">Glycoprotein</keyword>
<dbReference type="EMBL" id="CASHTH010003980">
    <property type="protein sequence ID" value="CAI8052042.1"/>
    <property type="molecule type" value="Genomic_DNA"/>
</dbReference>
<evidence type="ECO:0000256" key="5">
    <source>
        <dbReference type="ARBA" id="ARBA00023319"/>
    </source>
</evidence>
<accession>A0AA35TS15</accession>
<feature type="signal peptide" evidence="6">
    <location>
        <begin position="1"/>
        <end position="26"/>
    </location>
</feature>
<keyword evidence="2" id="KW-0472">Membrane</keyword>
<dbReference type="InterPro" id="IPR036179">
    <property type="entry name" value="Ig-like_dom_sf"/>
</dbReference>
<dbReference type="PANTHER" id="PTHR11640">
    <property type="entry name" value="NEPHRIN"/>
    <property type="match status" value="1"/>
</dbReference>
<dbReference type="InterPro" id="IPR051275">
    <property type="entry name" value="Cell_adhesion_signaling"/>
</dbReference>
<organism evidence="8 9">
    <name type="scientific">Geodia barretti</name>
    <name type="common">Barrett's horny sponge</name>
    <dbReference type="NCBI Taxonomy" id="519541"/>
    <lineage>
        <taxon>Eukaryota</taxon>
        <taxon>Metazoa</taxon>
        <taxon>Porifera</taxon>
        <taxon>Demospongiae</taxon>
        <taxon>Heteroscleromorpha</taxon>
        <taxon>Tetractinellida</taxon>
        <taxon>Astrophorina</taxon>
        <taxon>Geodiidae</taxon>
        <taxon>Geodia</taxon>
    </lineage>
</organism>
<reference evidence="8" key="1">
    <citation type="submission" date="2023-03" db="EMBL/GenBank/DDBJ databases">
        <authorList>
            <person name="Steffen K."/>
            <person name="Cardenas P."/>
        </authorList>
    </citation>
    <scope>NUCLEOTIDE SEQUENCE</scope>
</reference>
<dbReference type="Proteomes" id="UP001174909">
    <property type="component" value="Unassembled WGS sequence"/>
</dbReference>
<dbReference type="Pfam" id="PF13895">
    <property type="entry name" value="Ig_2"/>
    <property type="match status" value="1"/>
</dbReference>
<dbReference type="GO" id="GO:0005886">
    <property type="term" value="C:plasma membrane"/>
    <property type="evidence" value="ECO:0007669"/>
    <property type="project" value="TreeGrafter"/>
</dbReference>
<comment type="caution">
    <text evidence="8">The sequence shown here is derived from an EMBL/GenBank/DDBJ whole genome shotgun (WGS) entry which is preliminary data.</text>
</comment>
<dbReference type="InterPro" id="IPR003598">
    <property type="entry name" value="Ig_sub2"/>
</dbReference>
<dbReference type="GO" id="GO:0050839">
    <property type="term" value="F:cell adhesion molecule binding"/>
    <property type="evidence" value="ECO:0007669"/>
    <property type="project" value="TreeGrafter"/>
</dbReference>
<dbReference type="Pfam" id="PF13927">
    <property type="entry name" value="Ig_3"/>
    <property type="match status" value="1"/>
</dbReference>
<protein>
    <submittedName>
        <fullName evidence="8">Hemicentin-2</fullName>
    </submittedName>
</protein>
<proteinExistence type="predicted"/>
<name>A0AA35TS15_GEOBA</name>
<feature type="domain" description="Ig-like" evidence="7">
    <location>
        <begin position="110"/>
        <end position="187"/>
    </location>
</feature>
<feature type="chain" id="PRO_5041212606" evidence="6">
    <location>
        <begin position="27"/>
        <end position="562"/>
    </location>
</feature>
<keyword evidence="3" id="KW-1015">Disulfide bond</keyword>
<dbReference type="Gene3D" id="2.60.40.10">
    <property type="entry name" value="Immunoglobulins"/>
    <property type="match status" value="2"/>
</dbReference>
<sequence length="562" mass="60241">MKKTKLTMRFPLLFFAAGCSLFSSDCWYNEPDRYSTRNCLCGVCCRWRSIVTDPAPSFLIGNSPITSLDGGVLVIDDTSMTFQASPALTLQCFSGSDVGQASVFLDVYQPPIITGATTVNEGGTLFLSCDTTNSNREPLAQWFDKDGQMVSSSGVLNIPNIMRSQAGSYTCRTSPPNLDNSTSTTVTVVVQFLSQSVDDCTATVQIVGTTNQIDIPLGTVCVECVVNGEVVTDPTTTFLIGNSPITSLDGGVLVIDDTSMTFQASPALILRCSSSGDVRQASVFLDVYQPPIITGATTVNEGGTLFLSCDTTNSNREPLAQWFDKDGQMVSSSGVLNIPNIMRSQAGSYTCRTSPPNLDNSTSTSVTAVVQSLPQSVDDCTATVQIVGTTNQIDIPLGTVCVECVVNGEVVTDPTTTFLIGNSPITSLDGGVLVIDDTSMTFQASPALILRCSSSGDVRQASVFLDVYQPPIITGATTVNEGGTLFLSCDTTNSNREPLAQWFDKDGQMIEESIILHTALDSVYQYEPTELEGCEPDRNADYRTHIEAEIEALINEYFENSQ</sequence>
<evidence type="ECO:0000313" key="9">
    <source>
        <dbReference type="Proteomes" id="UP001174909"/>
    </source>
</evidence>
<dbReference type="PROSITE" id="PS50835">
    <property type="entry name" value="IG_LIKE"/>
    <property type="match status" value="2"/>
</dbReference>
<dbReference type="InterPro" id="IPR013783">
    <property type="entry name" value="Ig-like_fold"/>
</dbReference>
<dbReference type="GO" id="GO:0005911">
    <property type="term" value="C:cell-cell junction"/>
    <property type="evidence" value="ECO:0007669"/>
    <property type="project" value="TreeGrafter"/>
</dbReference>